<evidence type="ECO:0000256" key="9">
    <source>
        <dbReference type="ARBA" id="ARBA00022989"/>
    </source>
</evidence>
<dbReference type="Pfam" id="PF04597">
    <property type="entry name" value="Ribophorin_I"/>
    <property type="match status" value="1"/>
</dbReference>
<dbReference type="FunCoup" id="B4NP53">
    <property type="interactions" value="2102"/>
</dbReference>
<keyword evidence="8 11" id="KW-0256">Endoplasmic reticulum</keyword>
<dbReference type="eggNOG" id="KOG2291">
    <property type="taxonomic scope" value="Eukaryota"/>
</dbReference>
<keyword evidence="10 11" id="KW-0472">Membrane</keyword>
<keyword evidence="7 11" id="KW-0732">Signal</keyword>
<dbReference type="UniPathway" id="UPA00378"/>
<reference evidence="12 13" key="1">
    <citation type="journal article" date="2007" name="Nature">
        <title>Evolution of genes and genomes on the Drosophila phylogeny.</title>
        <authorList>
            <consortium name="Drosophila 12 Genomes Consortium"/>
            <person name="Clark A.G."/>
            <person name="Eisen M.B."/>
            <person name="Smith D.R."/>
            <person name="Bergman C.M."/>
            <person name="Oliver B."/>
            <person name="Markow T.A."/>
            <person name="Kaufman T.C."/>
            <person name="Kellis M."/>
            <person name="Gelbart W."/>
            <person name="Iyer V.N."/>
            <person name="Pollard D.A."/>
            <person name="Sackton T.B."/>
            <person name="Larracuente A.M."/>
            <person name="Singh N.D."/>
            <person name="Abad J.P."/>
            <person name="Abt D.N."/>
            <person name="Adryan B."/>
            <person name="Aguade M."/>
            <person name="Akashi H."/>
            <person name="Anderson W.W."/>
            <person name="Aquadro C.F."/>
            <person name="Ardell D.H."/>
            <person name="Arguello R."/>
            <person name="Artieri C.G."/>
            <person name="Barbash D.A."/>
            <person name="Barker D."/>
            <person name="Barsanti P."/>
            <person name="Batterham P."/>
            <person name="Batzoglou S."/>
            <person name="Begun D."/>
            <person name="Bhutkar A."/>
            <person name="Blanco E."/>
            <person name="Bosak S.A."/>
            <person name="Bradley R.K."/>
            <person name="Brand A.D."/>
            <person name="Brent M.R."/>
            <person name="Brooks A.N."/>
            <person name="Brown R.H."/>
            <person name="Butlin R.K."/>
            <person name="Caggese C."/>
            <person name="Calvi B.R."/>
            <person name="Bernardo de Carvalho A."/>
            <person name="Caspi A."/>
            <person name="Castrezana S."/>
            <person name="Celniker S.E."/>
            <person name="Chang J.L."/>
            <person name="Chapple C."/>
            <person name="Chatterji S."/>
            <person name="Chinwalla A."/>
            <person name="Civetta A."/>
            <person name="Clifton S.W."/>
            <person name="Comeron J.M."/>
            <person name="Costello J.C."/>
            <person name="Coyne J.A."/>
            <person name="Daub J."/>
            <person name="David R.G."/>
            <person name="Delcher A.L."/>
            <person name="Delehaunty K."/>
            <person name="Do C.B."/>
            <person name="Ebling H."/>
            <person name="Edwards K."/>
            <person name="Eickbush T."/>
            <person name="Evans J.D."/>
            <person name="Filipski A."/>
            <person name="Findeiss S."/>
            <person name="Freyhult E."/>
            <person name="Fulton L."/>
            <person name="Fulton R."/>
            <person name="Garcia A.C."/>
            <person name="Gardiner A."/>
            <person name="Garfield D.A."/>
            <person name="Garvin B.E."/>
            <person name="Gibson G."/>
            <person name="Gilbert D."/>
            <person name="Gnerre S."/>
            <person name="Godfrey J."/>
            <person name="Good R."/>
            <person name="Gotea V."/>
            <person name="Gravely B."/>
            <person name="Greenberg A.J."/>
            <person name="Griffiths-Jones S."/>
            <person name="Gross S."/>
            <person name="Guigo R."/>
            <person name="Gustafson E.A."/>
            <person name="Haerty W."/>
            <person name="Hahn M.W."/>
            <person name="Halligan D.L."/>
            <person name="Halpern A.L."/>
            <person name="Halter G.M."/>
            <person name="Han M.V."/>
            <person name="Heger A."/>
            <person name="Hillier L."/>
            <person name="Hinrichs A.S."/>
            <person name="Holmes I."/>
            <person name="Hoskins R.A."/>
            <person name="Hubisz M.J."/>
            <person name="Hultmark D."/>
            <person name="Huntley M.A."/>
            <person name="Jaffe D.B."/>
            <person name="Jagadeeshan S."/>
            <person name="Jeck W.R."/>
            <person name="Johnson J."/>
            <person name="Jones C.D."/>
            <person name="Jordan W.C."/>
            <person name="Karpen G.H."/>
            <person name="Kataoka E."/>
            <person name="Keightley P.D."/>
            <person name="Kheradpour P."/>
            <person name="Kirkness E.F."/>
            <person name="Koerich L.B."/>
            <person name="Kristiansen K."/>
            <person name="Kudrna D."/>
            <person name="Kulathinal R.J."/>
            <person name="Kumar S."/>
            <person name="Kwok R."/>
            <person name="Lander E."/>
            <person name="Langley C.H."/>
            <person name="Lapoint R."/>
            <person name="Lazzaro B.P."/>
            <person name="Lee S.J."/>
            <person name="Levesque L."/>
            <person name="Li R."/>
            <person name="Lin C.F."/>
            <person name="Lin M.F."/>
            <person name="Lindblad-Toh K."/>
            <person name="Llopart A."/>
            <person name="Long M."/>
            <person name="Low L."/>
            <person name="Lozovsky E."/>
            <person name="Lu J."/>
            <person name="Luo M."/>
            <person name="Machado C.A."/>
            <person name="Makalowski W."/>
            <person name="Marzo M."/>
            <person name="Matsuda M."/>
            <person name="Matzkin L."/>
            <person name="McAllister B."/>
            <person name="McBride C.S."/>
            <person name="McKernan B."/>
            <person name="McKernan K."/>
            <person name="Mendez-Lago M."/>
            <person name="Minx P."/>
            <person name="Mollenhauer M.U."/>
            <person name="Montooth K."/>
            <person name="Mount S.M."/>
            <person name="Mu X."/>
            <person name="Myers E."/>
            <person name="Negre B."/>
            <person name="Newfeld S."/>
            <person name="Nielsen R."/>
            <person name="Noor M.A."/>
            <person name="O'Grady P."/>
            <person name="Pachter L."/>
            <person name="Papaceit M."/>
            <person name="Parisi M.J."/>
            <person name="Parisi M."/>
            <person name="Parts L."/>
            <person name="Pedersen J.S."/>
            <person name="Pesole G."/>
            <person name="Phillippy A.M."/>
            <person name="Ponting C.P."/>
            <person name="Pop M."/>
            <person name="Porcelli D."/>
            <person name="Powell J.R."/>
            <person name="Prohaska S."/>
            <person name="Pruitt K."/>
            <person name="Puig M."/>
            <person name="Quesneville H."/>
            <person name="Ram K.R."/>
            <person name="Rand D."/>
            <person name="Rasmussen M.D."/>
            <person name="Reed L.K."/>
            <person name="Reenan R."/>
            <person name="Reily A."/>
            <person name="Remington K.A."/>
            <person name="Rieger T.T."/>
            <person name="Ritchie M.G."/>
            <person name="Robin C."/>
            <person name="Rogers Y.H."/>
            <person name="Rohde C."/>
            <person name="Rozas J."/>
            <person name="Rubenfield M.J."/>
            <person name="Ruiz A."/>
            <person name="Russo S."/>
            <person name="Salzberg S.L."/>
            <person name="Sanchez-Gracia A."/>
            <person name="Saranga D.J."/>
            <person name="Sato H."/>
            <person name="Schaeffer S.W."/>
            <person name="Schatz M.C."/>
            <person name="Schlenke T."/>
            <person name="Schwartz R."/>
            <person name="Segarra C."/>
            <person name="Singh R.S."/>
            <person name="Sirot L."/>
            <person name="Sirota M."/>
            <person name="Sisneros N.B."/>
            <person name="Smith C.D."/>
            <person name="Smith T.F."/>
            <person name="Spieth J."/>
            <person name="Stage D.E."/>
            <person name="Stark A."/>
            <person name="Stephan W."/>
            <person name="Strausberg R.L."/>
            <person name="Strempel S."/>
            <person name="Sturgill D."/>
            <person name="Sutton G."/>
            <person name="Sutton G.G."/>
            <person name="Tao W."/>
            <person name="Teichmann S."/>
            <person name="Tobari Y.N."/>
            <person name="Tomimura Y."/>
            <person name="Tsolas J.M."/>
            <person name="Valente V.L."/>
            <person name="Venter E."/>
            <person name="Venter J.C."/>
            <person name="Vicario S."/>
            <person name="Vieira F.G."/>
            <person name="Vilella A.J."/>
            <person name="Villasante A."/>
            <person name="Walenz B."/>
            <person name="Wang J."/>
            <person name="Wasserman M."/>
            <person name="Watts T."/>
            <person name="Wilson D."/>
            <person name="Wilson R.K."/>
            <person name="Wing R.A."/>
            <person name="Wolfner M.F."/>
            <person name="Wong A."/>
            <person name="Wong G.K."/>
            <person name="Wu C.I."/>
            <person name="Wu G."/>
            <person name="Yamamoto D."/>
            <person name="Yang H.P."/>
            <person name="Yang S.P."/>
            <person name="Yorke J.A."/>
            <person name="Yoshida K."/>
            <person name="Zdobnov E."/>
            <person name="Zhang P."/>
            <person name="Zhang Y."/>
            <person name="Zimin A.V."/>
            <person name="Baldwin J."/>
            <person name="Abdouelleil A."/>
            <person name="Abdulkadir J."/>
            <person name="Abebe A."/>
            <person name="Abera B."/>
            <person name="Abreu J."/>
            <person name="Acer S.C."/>
            <person name="Aftuck L."/>
            <person name="Alexander A."/>
            <person name="An P."/>
            <person name="Anderson E."/>
            <person name="Anderson S."/>
            <person name="Arachi H."/>
            <person name="Azer M."/>
            <person name="Bachantsang P."/>
            <person name="Barry A."/>
            <person name="Bayul T."/>
            <person name="Berlin A."/>
            <person name="Bessette D."/>
            <person name="Bloom T."/>
            <person name="Blye J."/>
            <person name="Boguslavskiy L."/>
            <person name="Bonnet C."/>
            <person name="Boukhgalter B."/>
            <person name="Bourzgui I."/>
            <person name="Brown A."/>
            <person name="Cahill P."/>
            <person name="Channer S."/>
            <person name="Cheshatsang Y."/>
            <person name="Chuda L."/>
            <person name="Citroen M."/>
            <person name="Collymore A."/>
            <person name="Cooke P."/>
            <person name="Costello M."/>
            <person name="D'Aco K."/>
            <person name="Daza R."/>
            <person name="De Haan G."/>
            <person name="DeGray S."/>
            <person name="DeMaso C."/>
            <person name="Dhargay N."/>
            <person name="Dooley K."/>
            <person name="Dooley E."/>
            <person name="Doricent M."/>
            <person name="Dorje P."/>
            <person name="Dorjee K."/>
            <person name="Dupes A."/>
            <person name="Elong R."/>
            <person name="Falk J."/>
            <person name="Farina A."/>
            <person name="Faro S."/>
            <person name="Ferguson D."/>
            <person name="Fisher S."/>
            <person name="Foley C.D."/>
            <person name="Franke A."/>
            <person name="Friedrich D."/>
            <person name="Gadbois L."/>
            <person name="Gearin G."/>
            <person name="Gearin C.R."/>
            <person name="Giannoukos G."/>
            <person name="Goode T."/>
            <person name="Graham J."/>
            <person name="Grandbois E."/>
            <person name="Grewal S."/>
            <person name="Gyaltsen K."/>
            <person name="Hafez N."/>
            <person name="Hagos B."/>
            <person name="Hall J."/>
            <person name="Henson C."/>
            <person name="Hollinger A."/>
            <person name="Honan T."/>
            <person name="Huard M.D."/>
            <person name="Hughes L."/>
            <person name="Hurhula B."/>
            <person name="Husby M.E."/>
            <person name="Kamat A."/>
            <person name="Kanga B."/>
            <person name="Kashin S."/>
            <person name="Khazanovich D."/>
            <person name="Kisner P."/>
            <person name="Lance K."/>
            <person name="Lara M."/>
            <person name="Lee W."/>
            <person name="Lennon N."/>
            <person name="Letendre F."/>
            <person name="LeVine R."/>
            <person name="Lipovsky A."/>
            <person name="Liu X."/>
            <person name="Liu J."/>
            <person name="Liu S."/>
            <person name="Lokyitsang T."/>
            <person name="Lokyitsang Y."/>
            <person name="Lubonja R."/>
            <person name="Lui A."/>
            <person name="MacDonald P."/>
            <person name="Magnisalis V."/>
            <person name="Maru K."/>
            <person name="Matthews C."/>
            <person name="McCusker W."/>
            <person name="McDonough S."/>
            <person name="Mehta T."/>
            <person name="Meldrim J."/>
            <person name="Meneus L."/>
            <person name="Mihai O."/>
            <person name="Mihalev A."/>
            <person name="Mihova T."/>
            <person name="Mittelman R."/>
            <person name="Mlenga V."/>
            <person name="Montmayeur A."/>
            <person name="Mulrain L."/>
            <person name="Navidi A."/>
            <person name="Naylor J."/>
            <person name="Negash T."/>
            <person name="Nguyen T."/>
            <person name="Nguyen N."/>
            <person name="Nicol R."/>
            <person name="Norbu C."/>
            <person name="Norbu N."/>
            <person name="Novod N."/>
            <person name="O'Neill B."/>
            <person name="Osman S."/>
            <person name="Markiewicz E."/>
            <person name="Oyono O.L."/>
            <person name="Patti C."/>
            <person name="Phunkhang P."/>
            <person name="Pierre F."/>
            <person name="Priest M."/>
            <person name="Raghuraman S."/>
            <person name="Rege F."/>
            <person name="Reyes R."/>
            <person name="Rise C."/>
            <person name="Rogov P."/>
            <person name="Ross K."/>
            <person name="Ryan E."/>
            <person name="Settipalli S."/>
            <person name="Shea T."/>
            <person name="Sherpa N."/>
            <person name="Shi L."/>
            <person name="Shih D."/>
            <person name="Sparrow T."/>
            <person name="Spaulding J."/>
            <person name="Stalker J."/>
            <person name="Stange-Thomann N."/>
            <person name="Stavropoulos S."/>
            <person name="Stone C."/>
            <person name="Strader C."/>
            <person name="Tesfaye S."/>
            <person name="Thomson T."/>
            <person name="Thoulutsang Y."/>
            <person name="Thoulutsang D."/>
            <person name="Topham K."/>
            <person name="Topping I."/>
            <person name="Tsamla T."/>
            <person name="Vassiliev H."/>
            <person name="Vo A."/>
            <person name="Wangchuk T."/>
            <person name="Wangdi T."/>
            <person name="Weiand M."/>
            <person name="Wilkinson J."/>
            <person name="Wilson A."/>
            <person name="Yadav S."/>
            <person name="Young G."/>
            <person name="Yu Q."/>
            <person name="Zembek L."/>
            <person name="Zhong D."/>
            <person name="Zimmer A."/>
            <person name="Zwirko Z."/>
            <person name="Jaffe D.B."/>
            <person name="Alvarez P."/>
            <person name="Brockman W."/>
            <person name="Butler J."/>
            <person name="Chin C."/>
            <person name="Gnerre S."/>
            <person name="Grabherr M."/>
            <person name="Kleber M."/>
            <person name="Mauceli E."/>
            <person name="MacCallum I."/>
        </authorList>
    </citation>
    <scope>NUCLEOTIDE SEQUENCE [LARGE SCALE GENOMIC DNA]</scope>
    <source>
        <strain evidence="13">Tucson 14030-0811.24</strain>
    </source>
</reference>
<evidence type="ECO:0000256" key="2">
    <source>
        <dbReference type="ARBA" id="ARBA00004115"/>
    </source>
</evidence>
<gene>
    <name evidence="12" type="primary">Dwil\GK23360</name>
    <name evidence="12" type="ORF">Dwil_GK23360</name>
</gene>
<keyword evidence="13" id="KW-1185">Reference proteome</keyword>
<comment type="function">
    <text evidence="1 11">Subunit of the oligosaccharyl transferase (OST) complex that catalyzes the initial transfer of a defined glycan (Glc(3)Man(9)GlcNAc(2) in eukaryotes) from the lipid carrier dolichol-pyrophosphate to an asparagine residue within an Asn-X-Ser/Thr consensus motif in nascent polypeptide chains, the first step in protein N-glycosylation. N-glycosylation occurs cotranslationally and the complex associates with the Sec61 complex at the channel-forming translocon complex that mediates protein translocation across the endoplasmic reticulum (ER). All subunits are required for a maximal enzyme activity.</text>
</comment>
<dbReference type="PANTHER" id="PTHR21049">
    <property type="entry name" value="RIBOPHORIN I"/>
    <property type="match status" value="1"/>
</dbReference>
<evidence type="ECO:0000256" key="6">
    <source>
        <dbReference type="ARBA" id="ARBA00022692"/>
    </source>
</evidence>
<dbReference type="GO" id="GO:0018279">
    <property type="term" value="P:protein N-linked glycosylation via asparagine"/>
    <property type="evidence" value="ECO:0007669"/>
    <property type="project" value="TreeGrafter"/>
</dbReference>
<evidence type="ECO:0000256" key="1">
    <source>
        <dbReference type="ARBA" id="ARBA00002791"/>
    </source>
</evidence>
<dbReference type="SMR" id="B4NP53"/>
<dbReference type="InterPro" id="IPR007676">
    <property type="entry name" value="Ribophorin_I"/>
</dbReference>
<evidence type="ECO:0000256" key="11">
    <source>
        <dbReference type="RuleBase" id="RU361143"/>
    </source>
</evidence>
<feature type="transmembrane region" description="Helical" evidence="11">
    <location>
        <begin position="415"/>
        <end position="434"/>
    </location>
</feature>
<evidence type="ECO:0000256" key="4">
    <source>
        <dbReference type="ARBA" id="ARBA00008905"/>
    </source>
</evidence>
<protein>
    <recommendedName>
        <fullName evidence="5 11">Dolichyl-diphosphooligosaccharide--protein glycosyltransferase subunit 1</fullName>
    </recommendedName>
</protein>
<dbReference type="STRING" id="7260.B4NP53"/>
<name>B4NP53_DROWI</name>
<dbReference type="EMBL" id="CH964289">
    <property type="protein sequence ID" value="EDW86142.2"/>
    <property type="molecule type" value="Genomic_DNA"/>
</dbReference>
<dbReference type="OrthoDB" id="310030at2759"/>
<comment type="similarity">
    <text evidence="4 11">Belongs to the OST1 family.</text>
</comment>
<dbReference type="GO" id="GO:0008250">
    <property type="term" value="C:oligosaccharyltransferase complex"/>
    <property type="evidence" value="ECO:0007669"/>
    <property type="project" value="UniProtKB-UniRule"/>
</dbReference>
<accession>B4NP53</accession>
<dbReference type="AlphaFoldDB" id="B4NP53"/>
<proteinExistence type="inferred from homology"/>
<dbReference type="HOGENOM" id="CLU_479203_0_0_1"/>
<keyword evidence="9 11" id="KW-1133">Transmembrane helix</keyword>
<evidence type="ECO:0000256" key="8">
    <source>
        <dbReference type="ARBA" id="ARBA00022824"/>
    </source>
</evidence>
<comment type="subunit">
    <text evidence="11">Component of the oligosaccharyltransferase (OST) complex.</text>
</comment>
<sequence>MKISPVLLNLFFLTCFCAIKAKIVNKNVERSLDLSSQLVKSTIKITAEDTTGKPLKEYVLILNEPNLSYISVTDGSKNEIQARKSNGGLQYVITFGSSSAHQIILVETVSTKNIMPYPEEIKQHEIQFAKYVGLVHLYSNYETYSQKTIVKLGTSNILSHTQVKPFSTATDKLIFGPYENIKALSKQELVIHYENQTPFMTVKNLERTIEVSHWGNIAIQESIQLAHSGAKLKGSFSRYDFQKDGRSSQSAIKSYRTILPSSASGVYYRDTNGNISTSNMNSLNDFIDLELRPRFPLFGGWKTQYTIGYNVPSYEYMYSNGKKYQLKMHLIDHIYDNMAIDKAAIKIVLPEGADNIQLTTPYTINRRQNELVHTYLDTVGRPVISFSKLNLVESHIADFTLNYTFSRVSLLQEPFLVSGFIYIIFVLTIVLLRLDFSIALHSHKD</sequence>
<keyword evidence="6 11" id="KW-0812">Transmembrane</keyword>
<comment type="subcellular location">
    <subcellularLocation>
        <location evidence="2 11">Endoplasmic reticulum membrane</location>
        <topology evidence="2 11">Single-pass type I membrane protein</topology>
    </subcellularLocation>
</comment>
<dbReference type="PANTHER" id="PTHR21049:SF0">
    <property type="entry name" value="DOLICHYL-DIPHOSPHOOLIGOSACCHARIDE--PROTEIN GLYCOSYLTRANSFERASE SUBUNIT 1"/>
    <property type="match status" value="1"/>
</dbReference>
<evidence type="ECO:0000256" key="3">
    <source>
        <dbReference type="ARBA" id="ARBA00004922"/>
    </source>
</evidence>
<dbReference type="InParanoid" id="B4NP53"/>
<evidence type="ECO:0000256" key="5">
    <source>
        <dbReference type="ARBA" id="ARBA00017611"/>
    </source>
</evidence>
<comment type="pathway">
    <text evidence="3 11">Protein modification; protein glycosylation.</text>
</comment>
<feature type="signal peptide" evidence="11">
    <location>
        <begin position="1"/>
        <end position="21"/>
    </location>
</feature>
<organism evidence="12 13">
    <name type="scientific">Drosophila willistoni</name>
    <name type="common">Fruit fly</name>
    <dbReference type="NCBI Taxonomy" id="7260"/>
    <lineage>
        <taxon>Eukaryota</taxon>
        <taxon>Metazoa</taxon>
        <taxon>Ecdysozoa</taxon>
        <taxon>Arthropoda</taxon>
        <taxon>Hexapoda</taxon>
        <taxon>Insecta</taxon>
        <taxon>Pterygota</taxon>
        <taxon>Neoptera</taxon>
        <taxon>Endopterygota</taxon>
        <taxon>Diptera</taxon>
        <taxon>Brachycera</taxon>
        <taxon>Muscomorpha</taxon>
        <taxon>Ephydroidea</taxon>
        <taxon>Drosophilidae</taxon>
        <taxon>Drosophila</taxon>
        <taxon>Sophophora</taxon>
    </lineage>
</organism>
<dbReference type="KEGG" id="dwi:6652701"/>
<feature type="chain" id="PRO_5005968019" description="Dolichyl-diphosphooligosaccharide--protein glycosyltransferase subunit 1" evidence="11">
    <location>
        <begin position="22"/>
        <end position="445"/>
    </location>
</feature>
<evidence type="ECO:0000256" key="7">
    <source>
        <dbReference type="ARBA" id="ARBA00022729"/>
    </source>
</evidence>
<evidence type="ECO:0000256" key="10">
    <source>
        <dbReference type="ARBA" id="ARBA00023136"/>
    </source>
</evidence>
<evidence type="ECO:0000313" key="12">
    <source>
        <dbReference type="EMBL" id="EDW86142.2"/>
    </source>
</evidence>
<evidence type="ECO:0000313" key="13">
    <source>
        <dbReference type="Proteomes" id="UP000007798"/>
    </source>
</evidence>
<dbReference type="Proteomes" id="UP000007798">
    <property type="component" value="Unassembled WGS sequence"/>
</dbReference>